<dbReference type="OrthoDB" id="410096at2759"/>
<reference evidence="1" key="1">
    <citation type="submission" date="2021-02" db="EMBL/GenBank/DDBJ databases">
        <authorList>
            <person name="Dougan E. K."/>
            <person name="Rhodes N."/>
            <person name="Thang M."/>
            <person name="Chan C."/>
        </authorList>
    </citation>
    <scope>NUCLEOTIDE SEQUENCE</scope>
</reference>
<evidence type="ECO:0000313" key="1">
    <source>
        <dbReference type="EMBL" id="CAE7687743.1"/>
    </source>
</evidence>
<dbReference type="EMBL" id="CAJNIZ010044406">
    <property type="protein sequence ID" value="CAE7687743.1"/>
    <property type="molecule type" value="Genomic_DNA"/>
</dbReference>
<accession>A0A812WNC9</accession>
<feature type="non-terminal residue" evidence="1">
    <location>
        <position position="1"/>
    </location>
</feature>
<proteinExistence type="predicted"/>
<dbReference type="Proteomes" id="UP000649617">
    <property type="component" value="Unassembled WGS sequence"/>
</dbReference>
<sequence>VALLLTLAFPGVGSIANLSLESRRLQDAYTFLTSQLNCQMCCEEEWRSCLCMLGCDIFQGQCHGIEEVETCNVVRSCYRRIDDASPKGFDFDWQCRLMKCISYCLRHSEVCEPIHTAFIADCNRGREGELQNCDVVCAGARSSAYLPSWTVLALLAIAHWGEDKPRQASWSRAAS</sequence>
<keyword evidence="2" id="KW-1185">Reference proteome</keyword>
<feature type="non-terminal residue" evidence="1">
    <location>
        <position position="175"/>
    </location>
</feature>
<protein>
    <submittedName>
        <fullName evidence="1">Uncharacterized protein</fullName>
    </submittedName>
</protein>
<evidence type="ECO:0000313" key="2">
    <source>
        <dbReference type="Proteomes" id="UP000649617"/>
    </source>
</evidence>
<name>A0A812WNC9_SYMPI</name>
<organism evidence="1 2">
    <name type="scientific">Symbiodinium pilosum</name>
    <name type="common">Dinoflagellate</name>
    <dbReference type="NCBI Taxonomy" id="2952"/>
    <lineage>
        <taxon>Eukaryota</taxon>
        <taxon>Sar</taxon>
        <taxon>Alveolata</taxon>
        <taxon>Dinophyceae</taxon>
        <taxon>Suessiales</taxon>
        <taxon>Symbiodiniaceae</taxon>
        <taxon>Symbiodinium</taxon>
    </lineage>
</organism>
<gene>
    <name evidence="1" type="ORF">SPIL2461_LOCUS19246</name>
</gene>
<dbReference type="AlphaFoldDB" id="A0A812WNC9"/>
<comment type="caution">
    <text evidence="1">The sequence shown here is derived from an EMBL/GenBank/DDBJ whole genome shotgun (WGS) entry which is preliminary data.</text>
</comment>